<evidence type="ECO:0000313" key="8">
    <source>
        <dbReference type="EMBL" id="KZB82971.1"/>
    </source>
</evidence>
<protein>
    <recommendedName>
        <fullName evidence="6">Transport permease protein</fullName>
    </recommendedName>
</protein>
<organism evidence="8 10">
    <name type="scientific">Amycolatopsis regifaucium</name>
    <dbReference type="NCBI Taxonomy" id="546365"/>
    <lineage>
        <taxon>Bacteria</taxon>
        <taxon>Bacillati</taxon>
        <taxon>Actinomycetota</taxon>
        <taxon>Actinomycetes</taxon>
        <taxon>Pseudonocardiales</taxon>
        <taxon>Pseudonocardiaceae</taxon>
        <taxon>Amycolatopsis</taxon>
    </lineage>
</organism>
<dbReference type="EMBL" id="LOBU02000001">
    <property type="protein sequence ID" value="OKA11348.1"/>
    <property type="molecule type" value="Genomic_DNA"/>
</dbReference>
<dbReference type="PIRSF" id="PIRSF006648">
    <property type="entry name" value="DrrB"/>
    <property type="match status" value="1"/>
</dbReference>
<keyword evidence="6" id="KW-1003">Cell membrane</keyword>
<feature type="transmembrane region" description="Helical" evidence="6">
    <location>
        <begin position="184"/>
        <end position="205"/>
    </location>
</feature>
<dbReference type="EMBL" id="LQCI01000027">
    <property type="protein sequence ID" value="KZB82971.1"/>
    <property type="molecule type" value="Genomic_DNA"/>
</dbReference>
<feature type="transmembrane region" description="Helical" evidence="6">
    <location>
        <begin position="234"/>
        <end position="252"/>
    </location>
</feature>
<evidence type="ECO:0000256" key="5">
    <source>
        <dbReference type="ARBA" id="ARBA00023251"/>
    </source>
</evidence>
<keyword evidence="5" id="KW-0046">Antibiotic resistance</keyword>
<dbReference type="OrthoDB" id="670210at2"/>
<feature type="domain" description="ABC transmembrane type-2" evidence="7">
    <location>
        <begin position="27"/>
        <end position="259"/>
    </location>
</feature>
<evidence type="ECO:0000313" key="10">
    <source>
        <dbReference type="Proteomes" id="UP000076321"/>
    </source>
</evidence>
<dbReference type="GO" id="GO:0046677">
    <property type="term" value="P:response to antibiotic"/>
    <property type="evidence" value="ECO:0007669"/>
    <property type="project" value="UniProtKB-KW"/>
</dbReference>
<evidence type="ECO:0000256" key="3">
    <source>
        <dbReference type="ARBA" id="ARBA00022989"/>
    </source>
</evidence>
<dbReference type="GO" id="GO:0043190">
    <property type="term" value="C:ATP-binding cassette (ABC) transporter complex"/>
    <property type="evidence" value="ECO:0007669"/>
    <property type="project" value="InterPro"/>
</dbReference>
<dbReference type="PANTHER" id="PTHR43229">
    <property type="entry name" value="NODULATION PROTEIN J"/>
    <property type="match status" value="1"/>
</dbReference>
<gene>
    <name evidence="9" type="ORF">ATP06_0200325</name>
    <name evidence="8" type="ORF">AVL48_37070</name>
</gene>
<keyword evidence="11" id="KW-1185">Reference proteome</keyword>
<dbReference type="Proteomes" id="UP000186883">
    <property type="component" value="Unassembled WGS sequence"/>
</dbReference>
<reference evidence="8 10" key="1">
    <citation type="submission" date="2015-12" db="EMBL/GenBank/DDBJ databases">
        <title>Amycolatopsis regifaucium genome sequencing and assembly.</title>
        <authorList>
            <person name="Mayilraj S."/>
        </authorList>
    </citation>
    <scope>NUCLEOTIDE SEQUENCE [LARGE SCALE GENOMIC DNA]</scope>
    <source>
        <strain evidence="8 10">GY080</strain>
    </source>
</reference>
<feature type="transmembrane region" description="Helical" evidence="6">
    <location>
        <begin position="67"/>
        <end position="89"/>
    </location>
</feature>
<proteinExistence type="inferred from homology"/>
<evidence type="ECO:0000256" key="4">
    <source>
        <dbReference type="ARBA" id="ARBA00023136"/>
    </source>
</evidence>
<dbReference type="PANTHER" id="PTHR43229:SF2">
    <property type="entry name" value="NODULATION PROTEIN J"/>
    <property type="match status" value="1"/>
</dbReference>
<evidence type="ECO:0000256" key="1">
    <source>
        <dbReference type="ARBA" id="ARBA00004141"/>
    </source>
</evidence>
<evidence type="ECO:0000313" key="9">
    <source>
        <dbReference type="EMBL" id="OKA11348.1"/>
    </source>
</evidence>
<dbReference type="InterPro" id="IPR013525">
    <property type="entry name" value="ABC2_TM"/>
</dbReference>
<dbReference type="InterPro" id="IPR051784">
    <property type="entry name" value="Nod_factor_ABC_transporter"/>
</dbReference>
<dbReference type="Proteomes" id="UP000076321">
    <property type="component" value="Unassembled WGS sequence"/>
</dbReference>
<feature type="transmembrane region" description="Helical" evidence="6">
    <location>
        <begin position="25"/>
        <end position="47"/>
    </location>
</feature>
<name>A0A154MEM5_9PSEU</name>
<sequence length="262" mass="27785">MTSLSLSMRDSATMLRRNIRHMRRYPSLTIMLVGQPIVFLLLFVYVFGGTLGNGLGGGGGRAEYVGYVTPAILLITVCSAALGTAISVATDMTEGIIARFRTMAISKASVLTGHVVGALIQTAFALAVVFGVTLLIGFSPTAGVGEWFATAGLLLLLTIALTWLSVALGLAAKSVETASNTPMIFMLLPFLGSGFVPTDSMPAWLRWFADYQPFTPVIETIRGLLLGTPIGGSGWLAVGWCAGLALVGYVWSKSLFAKERDR</sequence>
<dbReference type="InterPro" id="IPR047817">
    <property type="entry name" value="ABC2_TM_bact-type"/>
</dbReference>
<dbReference type="Pfam" id="PF01061">
    <property type="entry name" value="ABC2_membrane"/>
    <property type="match status" value="1"/>
</dbReference>
<keyword evidence="2 6" id="KW-0812">Transmembrane</keyword>
<feature type="transmembrane region" description="Helical" evidence="6">
    <location>
        <begin position="148"/>
        <end position="172"/>
    </location>
</feature>
<comment type="subcellular location">
    <subcellularLocation>
        <location evidence="6">Cell membrane</location>
        <topology evidence="6">Multi-pass membrane protein</topology>
    </subcellularLocation>
    <subcellularLocation>
        <location evidence="1">Membrane</location>
        <topology evidence="1">Multi-pass membrane protein</topology>
    </subcellularLocation>
</comment>
<dbReference type="InterPro" id="IPR000412">
    <property type="entry name" value="ABC_2_transport"/>
</dbReference>
<reference evidence="9 11" key="2">
    <citation type="submission" date="2016-11" db="EMBL/GenBank/DDBJ databases">
        <title>Genome sequencing of Amycolatopsis regifaucium.</title>
        <authorList>
            <person name="Mayilraj S."/>
            <person name="Kaur N."/>
        </authorList>
    </citation>
    <scope>NUCLEOTIDE SEQUENCE [LARGE SCALE GENOMIC DNA]</scope>
    <source>
        <strain evidence="9 11">GY080</strain>
    </source>
</reference>
<evidence type="ECO:0000259" key="7">
    <source>
        <dbReference type="PROSITE" id="PS51012"/>
    </source>
</evidence>
<dbReference type="AlphaFoldDB" id="A0A154MEM5"/>
<evidence type="ECO:0000256" key="6">
    <source>
        <dbReference type="RuleBase" id="RU361157"/>
    </source>
</evidence>
<keyword evidence="4 6" id="KW-0472">Membrane</keyword>
<accession>A0A154MEM5</accession>
<feature type="transmembrane region" description="Helical" evidence="6">
    <location>
        <begin position="110"/>
        <end position="136"/>
    </location>
</feature>
<evidence type="ECO:0000313" key="11">
    <source>
        <dbReference type="Proteomes" id="UP000186883"/>
    </source>
</evidence>
<keyword evidence="3 6" id="KW-1133">Transmembrane helix</keyword>
<keyword evidence="6" id="KW-0813">Transport</keyword>
<comment type="caution">
    <text evidence="8">The sequence shown here is derived from an EMBL/GenBank/DDBJ whole genome shotgun (WGS) entry which is preliminary data.</text>
</comment>
<dbReference type="GO" id="GO:0140359">
    <property type="term" value="F:ABC-type transporter activity"/>
    <property type="evidence" value="ECO:0007669"/>
    <property type="project" value="InterPro"/>
</dbReference>
<dbReference type="RefSeq" id="WP_061983740.1">
    <property type="nucleotide sequence ID" value="NZ_FOPQ01000004.1"/>
</dbReference>
<comment type="similarity">
    <text evidence="6">Belongs to the ABC-2 integral membrane protein family.</text>
</comment>
<evidence type="ECO:0000256" key="2">
    <source>
        <dbReference type="ARBA" id="ARBA00022692"/>
    </source>
</evidence>
<dbReference type="PROSITE" id="PS51012">
    <property type="entry name" value="ABC_TM2"/>
    <property type="match status" value="1"/>
</dbReference>